<dbReference type="PRINTS" id="PR00364">
    <property type="entry name" value="DISEASERSIST"/>
</dbReference>
<evidence type="ECO:0000259" key="6">
    <source>
        <dbReference type="SMART" id="SM00862"/>
    </source>
</evidence>
<dbReference type="Pfam" id="PF13424">
    <property type="entry name" value="TPR_12"/>
    <property type="match status" value="2"/>
</dbReference>
<name>A0A543J2R8_9ACTN</name>
<dbReference type="EMBL" id="VFPQ01000001">
    <property type="protein sequence ID" value="TQM77127.1"/>
    <property type="molecule type" value="Genomic_DNA"/>
</dbReference>
<dbReference type="CDD" id="cd15831">
    <property type="entry name" value="BTAD"/>
    <property type="match status" value="1"/>
</dbReference>
<feature type="repeat" description="TPR" evidence="5">
    <location>
        <begin position="834"/>
        <end position="867"/>
    </location>
</feature>
<organism evidence="8 9">
    <name type="scientific">Thermopolyspora flexuosa</name>
    <dbReference type="NCBI Taxonomy" id="103836"/>
    <lineage>
        <taxon>Bacteria</taxon>
        <taxon>Bacillati</taxon>
        <taxon>Actinomycetota</taxon>
        <taxon>Actinomycetes</taxon>
        <taxon>Streptosporangiales</taxon>
        <taxon>Streptosporangiaceae</taxon>
        <taxon>Thermopolyspora</taxon>
    </lineage>
</organism>
<sequence>MRFRVLGPLTVTAADGREVPIGGNKLRVVLAGLLLRAGESVPVGRIASWLWEETDDPDRARGTVQSYINRLRRLPELRDLLVTVPDGYRVACDAGSLDLLRFRELTATAQAAIAAGDPAAATEALSAAVGLWRGPALSNVDSPTLHRDEVEPLTEEWLRAQEQWIDLGLDAGRHTELVPQLRELTRAHPLREPLWERLMLALYRSGRQAEALRAYHDLAELLADELGVDPGPALRNLHQAILTGDPALDPPAGPYPARRTAWPIGPDHPNPAETAQAAATPVSPTAAMPATPTPPVAPLTTALAVAPPVASPITAPAADVPLPQPVGAIPVPRQLRPDIPNFAGRRAELAVLDRLLEEALGDSPDASRPPVIVSVQGTAGVGKTALAVHWAHRVRDRFPDGQLYLDLRGYGQGRPVEPAAALETLLRALGTPADRVPVGVDERSALLRTLLAGRRVLLLLDNAGGSEQVAPLIPGSGGMVLVTSRNQLRALIVQYGARRVVLDQMPGDEAVELLAEVLGRDRIDSDPAAVAEIVERCARLPLALRIFAERAARFPDTPLRRLAAELRDERGRLTALDTGDGDDTDLRMVFSWTYRALDEAAARMFRLLGLHPGEEIGVGAAAALVGPETAPDEAAATRLLDRLAADHLLRSRSPGRYDFHDLLRAYAAECAREAGEVDEPLRRVLDWYLHTAHNAARHLPPGDRTVPAEPPPQEVTPLEFDRREDAVGWFETELANLMAAVRTAAAHGRYGHAWRIAAVLVLFRDFHVPGPAWADVHRIAADAARRDGRPQEEGRAINHLAEVHARLGELDAAVARNTEALALAREIGDRDLEGFVLADLGGVYFRLGEFEESTRCYNEALAIARERGDRRLEAETLEHIARNDNGLGRYEAALERARAALAIYDRMRDPYHQGEALRTIGIAQAGLGRLDEAACSFERALELMRRYEDRRGEAEVLDHLGRALLAAGDLAGARDRWNAALRIFTEYGDARAAALRERLREAGDAPVGDPAGLPKTRRA</sequence>
<protein>
    <submittedName>
        <fullName evidence="8">DNA-binding SARP family transcriptional activator</fullName>
    </submittedName>
</protein>
<dbReference type="InterPro" id="IPR016032">
    <property type="entry name" value="Sig_transdc_resp-reg_C-effctor"/>
</dbReference>
<dbReference type="FunFam" id="1.25.40.10:FF:000222">
    <property type="entry name" value="SARP family transcriptional regulator"/>
    <property type="match status" value="1"/>
</dbReference>
<dbReference type="Gene3D" id="1.25.40.10">
    <property type="entry name" value="Tetratricopeptide repeat domain"/>
    <property type="match status" value="3"/>
</dbReference>
<dbReference type="SUPFAM" id="SSF46894">
    <property type="entry name" value="C-terminal effector domain of the bipartite response regulators"/>
    <property type="match status" value="1"/>
</dbReference>
<comment type="caution">
    <text evidence="8">The sequence shown here is derived from an EMBL/GenBank/DDBJ whole genome shotgun (WGS) entry which is preliminary data.</text>
</comment>
<feature type="domain" description="Bacterial transcriptional activator" evidence="7">
    <location>
        <begin position="97"/>
        <end position="242"/>
    </location>
</feature>
<feature type="domain" description="OmpR/PhoB-type" evidence="6">
    <location>
        <begin position="16"/>
        <end position="90"/>
    </location>
</feature>
<evidence type="ECO:0000256" key="4">
    <source>
        <dbReference type="ARBA" id="ARBA00023163"/>
    </source>
</evidence>
<dbReference type="InterPro" id="IPR027417">
    <property type="entry name" value="P-loop_NTPase"/>
</dbReference>
<dbReference type="Gene3D" id="1.10.10.10">
    <property type="entry name" value="Winged helix-like DNA-binding domain superfamily/Winged helix DNA-binding domain"/>
    <property type="match status" value="1"/>
</dbReference>
<dbReference type="InterPro" id="IPR019734">
    <property type="entry name" value="TPR_rpt"/>
</dbReference>
<evidence type="ECO:0000256" key="5">
    <source>
        <dbReference type="PROSITE-ProRule" id="PRU00339"/>
    </source>
</evidence>
<keyword evidence="9" id="KW-1185">Reference proteome</keyword>
<evidence type="ECO:0000313" key="9">
    <source>
        <dbReference type="Proteomes" id="UP000319213"/>
    </source>
</evidence>
<dbReference type="InterPro" id="IPR051677">
    <property type="entry name" value="AfsR-DnrI-RedD_regulator"/>
</dbReference>
<dbReference type="InterPro" id="IPR005158">
    <property type="entry name" value="BTAD"/>
</dbReference>
<dbReference type="PANTHER" id="PTHR35807:SF1">
    <property type="entry name" value="TRANSCRIPTIONAL REGULATOR REDD"/>
    <property type="match status" value="1"/>
</dbReference>
<dbReference type="GO" id="GO:0006355">
    <property type="term" value="P:regulation of DNA-templated transcription"/>
    <property type="evidence" value="ECO:0007669"/>
    <property type="project" value="InterPro"/>
</dbReference>
<evidence type="ECO:0000313" key="8">
    <source>
        <dbReference type="EMBL" id="TQM77127.1"/>
    </source>
</evidence>
<dbReference type="SMART" id="SM01043">
    <property type="entry name" value="BTAD"/>
    <property type="match status" value="1"/>
</dbReference>
<dbReference type="GO" id="GO:0000160">
    <property type="term" value="P:phosphorelay signal transduction system"/>
    <property type="evidence" value="ECO:0007669"/>
    <property type="project" value="InterPro"/>
</dbReference>
<dbReference type="PROSITE" id="PS50005">
    <property type="entry name" value="TPR"/>
    <property type="match status" value="2"/>
</dbReference>
<dbReference type="InterPro" id="IPR001867">
    <property type="entry name" value="OmpR/PhoB-type_DNA-bd"/>
</dbReference>
<evidence type="ECO:0000259" key="7">
    <source>
        <dbReference type="SMART" id="SM01043"/>
    </source>
</evidence>
<accession>A0A543J2R8</accession>
<dbReference type="Pfam" id="PF03704">
    <property type="entry name" value="BTAD"/>
    <property type="match status" value="1"/>
</dbReference>
<evidence type="ECO:0000256" key="3">
    <source>
        <dbReference type="ARBA" id="ARBA00023125"/>
    </source>
</evidence>
<dbReference type="GO" id="GO:0043531">
    <property type="term" value="F:ADP binding"/>
    <property type="evidence" value="ECO:0007669"/>
    <property type="project" value="InterPro"/>
</dbReference>
<comment type="similarity">
    <text evidence="1">Belongs to the AfsR/DnrI/RedD regulatory family.</text>
</comment>
<keyword evidence="4" id="KW-0804">Transcription</keyword>
<dbReference type="SMART" id="SM00028">
    <property type="entry name" value="TPR"/>
    <property type="match status" value="5"/>
</dbReference>
<dbReference type="SUPFAM" id="SSF48452">
    <property type="entry name" value="TPR-like"/>
    <property type="match status" value="2"/>
</dbReference>
<dbReference type="Proteomes" id="UP000319213">
    <property type="component" value="Unassembled WGS sequence"/>
</dbReference>
<proteinExistence type="inferred from homology"/>
<keyword evidence="2" id="KW-0805">Transcription regulation</keyword>
<dbReference type="AlphaFoldDB" id="A0A543J2R8"/>
<dbReference type="InterPro" id="IPR036388">
    <property type="entry name" value="WH-like_DNA-bd_sf"/>
</dbReference>
<keyword evidence="5" id="KW-0802">TPR repeat</keyword>
<dbReference type="SUPFAM" id="SSF52540">
    <property type="entry name" value="P-loop containing nucleoside triphosphate hydrolases"/>
    <property type="match status" value="1"/>
</dbReference>
<evidence type="ECO:0000256" key="1">
    <source>
        <dbReference type="ARBA" id="ARBA00005820"/>
    </source>
</evidence>
<dbReference type="GO" id="GO:0003677">
    <property type="term" value="F:DNA binding"/>
    <property type="evidence" value="ECO:0007669"/>
    <property type="project" value="UniProtKB-KW"/>
</dbReference>
<dbReference type="RefSeq" id="WP_211350315.1">
    <property type="nucleotide sequence ID" value="NZ_VFPQ01000001.1"/>
</dbReference>
<keyword evidence="3 8" id="KW-0238">DNA-binding</keyword>
<evidence type="ECO:0000256" key="2">
    <source>
        <dbReference type="ARBA" id="ARBA00023015"/>
    </source>
</evidence>
<dbReference type="Gene3D" id="3.40.50.300">
    <property type="entry name" value="P-loop containing nucleotide triphosphate hydrolases"/>
    <property type="match status" value="1"/>
</dbReference>
<feature type="repeat" description="TPR" evidence="5">
    <location>
        <begin position="914"/>
        <end position="947"/>
    </location>
</feature>
<gene>
    <name evidence="8" type="ORF">FHX40_3880</name>
</gene>
<dbReference type="PANTHER" id="PTHR35807">
    <property type="entry name" value="TRANSCRIPTIONAL REGULATOR REDD-RELATED"/>
    <property type="match status" value="1"/>
</dbReference>
<reference evidence="8 9" key="1">
    <citation type="submission" date="2019-06" db="EMBL/GenBank/DDBJ databases">
        <title>Sequencing the genomes of 1000 actinobacteria strains.</title>
        <authorList>
            <person name="Klenk H.-P."/>
        </authorList>
    </citation>
    <scope>NUCLEOTIDE SEQUENCE [LARGE SCALE GENOMIC DNA]</scope>
    <source>
        <strain evidence="8 9">DSM 43186</strain>
    </source>
</reference>
<dbReference type="InterPro" id="IPR011990">
    <property type="entry name" value="TPR-like_helical_dom_sf"/>
</dbReference>
<dbReference type="SMART" id="SM00862">
    <property type="entry name" value="Trans_reg_C"/>
    <property type="match status" value="1"/>
</dbReference>